<name>A0A8T0V0R1_PANVG</name>
<evidence type="ECO:0000313" key="3">
    <source>
        <dbReference type="Proteomes" id="UP000823388"/>
    </source>
</evidence>
<evidence type="ECO:0000256" key="1">
    <source>
        <dbReference type="SAM" id="MobiDB-lite"/>
    </source>
</evidence>
<proteinExistence type="predicted"/>
<organism evidence="2 3">
    <name type="scientific">Panicum virgatum</name>
    <name type="common">Blackwell switchgrass</name>
    <dbReference type="NCBI Taxonomy" id="38727"/>
    <lineage>
        <taxon>Eukaryota</taxon>
        <taxon>Viridiplantae</taxon>
        <taxon>Streptophyta</taxon>
        <taxon>Embryophyta</taxon>
        <taxon>Tracheophyta</taxon>
        <taxon>Spermatophyta</taxon>
        <taxon>Magnoliopsida</taxon>
        <taxon>Liliopsida</taxon>
        <taxon>Poales</taxon>
        <taxon>Poaceae</taxon>
        <taxon>PACMAD clade</taxon>
        <taxon>Panicoideae</taxon>
        <taxon>Panicodae</taxon>
        <taxon>Paniceae</taxon>
        <taxon>Panicinae</taxon>
        <taxon>Panicum</taxon>
        <taxon>Panicum sect. Hiantes</taxon>
    </lineage>
</organism>
<sequence length="214" mass="23693">MALLSSTFRFSPASGGTPQSAARRRAATGAPSFFCPGNGRQGTQRLRLCRSAPDDYWSTPPRCPGELIPIPAPRWWTLELRPEDLVEPTGQGVEELKAIRDALLRDPLQPVWLALQEIVATGGNVFRCQCFHVGVCPLLIAAGLCKLYTVAPNLFMDIVLGYIFYKMSVLAANLKRKGRSNDICGRIQFVLMLILFLKCNNPTKVQFLPESIQT</sequence>
<keyword evidence="3" id="KW-1185">Reference proteome</keyword>
<reference evidence="2" key="1">
    <citation type="submission" date="2020-05" db="EMBL/GenBank/DDBJ databases">
        <title>WGS assembly of Panicum virgatum.</title>
        <authorList>
            <person name="Lovell J.T."/>
            <person name="Jenkins J."/>
            <person name="Shu S."/>
            <person name="Juenger T.E."/>
            <person name="Schmutz J."/>
        </authorList>
    </citation>
    <scope>NUCLEOTIDE SEQUENCE</scope>
    <source>
        <strain evidence="2">AP13</strain>
    </source>
</reference>
<feature type="compositionally biased region" description="Polar residues" evidence="1">
    <location>
        <begin position="1"/>
        <end position="20"/>
    </location>
</feature>
<evidence type="ECO:0000313" key="2">
    <source>
        <dbReference type="EMBL" id="KAG2630231.1"/>
    </source>
</evidence>
<dbReference type="AlphaFoldDB" id="A0A8T0V0R1"/>
<dbReference type="EMBL" id="CM029041">
    <property type="protein sequence ID" value="KAG2630231.1"/>
    <property type="molecule type" value="Genomic_DNA"/>
</dbReference>
<accession>A0A8T0V0R1</accession>
<gene>
    <name evidence="2" type="ORF">PVAP13_3KG503200</name>
</gene>
<comment type="caution">
    <text evidence="2">The sequence shown here is derived from an EMBL/GenBank/DDBJ whole genome shotgun (WGS) entry which is preliminary data.</text>
</comment>
<dbReference type="Proteomes" id="UP000823388">
    <property type="component" value="Chromosome 3K"/>
</dbReference>
<feature type="region of interest" description="Disordered" evidence="1">
    <location>
        <begin position="1"/>
        <end position="38"/>
    </location>
</feature>
<protein>
    <submittedName>
        <fullName evidence="2">Uncharacterized protein</fullName>
    </submittedName>
</protein>